<feature type="transmembrane region" description="Helical" evidence="2">
    <location>
        <begin position="21"/>
        <end position="41"/>
    </location>
</feature>
<dbReference type="RefSeq" id="WP_093005026.1">
    <property type="nucleotide sequence ID" value="NZ_FNZZ01000002.1"/>
</dbReference>
<dbReference type="Proteomes" id="UP000199214">
    <property type="component" value="Unassembled WGS sequence"/>
</dbReference>
<keyword evidence="2" id="KW-1133">Transmembrane helix</keyword>
<feature type="region of interest" description="Disordered" evidence="1">
    <location>
        <begin position="297"/>
        <end position="367"/>
    </location>
</feature>
<dbReference type="STRING" id="1855283.SAMN05216382_1022"/>
<reference evidence="5" key="1">
    <citation type="submission" date="2016-10" db="EMBL/GenBank/DDBJ databases">
        <authorList>
            <person name="Varghese N."/>
            <person name="Submissions S."/>
        </authorList>
    </citation>
    <scope>NUCLEOTIDE SEQUENCE [LARGE SCALE GENOMIC DNA]</scope>
    <source>
        <strain evidence="5">JS21-1</strain>
    </source>
</reference>
<protein>
    <submittedName>
        <fullName evidence="4">Cell Wall Hydrolase</fullName>
    </submittedName>
</protein>
<keyword evidence="5" id="KW-1185">Reference proteome</keyword>
<dbReference type="InterPro" id="IPR011105">
    <property type="entry name" value="Cell_wall_hydrolase_SleB"/>
</dbReference>
<sequence length="367" mass="38039">MARRTTPGTALVRLRQVRVSWAIVAGLVILLASALAIQGVLRVVGDGYARAPHAALSVPVPAGVRASGQITGAAEPIYASPAAGTTGTIALPPVPLAFARLPAGDGSVVAAQPFSTARASTVDRGRALECLTAAIYYEAASEPDDGQRAVAQVILNRARHPAFPATVCGVVYQGSERRSCQFSFACDGAMARVPSPAGWARAARIAAAALGGYVFAPVGLATHYHTYAVTPAWNRTLVMTDAIGAHFFHRWKGFWGTAGAFVQRYAGHEPVPGPHRAIDAVIPTPIVAADQAIVSSAPTSAATTATPTSTPAHAAERKITPAVDIQPRHVDSGEAIVAPPPSGTSPKGDLPESQILDRWKDSGKPLR</sequence>
<organism evidence="4 5">
    <name type="scientific">Sphingomonas palmae</name>
    <dbReference type="NCBI Taxonomy" id="1855283"/>
    <lineage>
        <taxon>Bacteria</taxon>
        <taxon>Pseudomonadati</taxon>
        <taxon>Pseudomonadota</taxon>
        <taxon>Alphaproteobacteria</taxon>
        <taxon>Sphingomonadales</taxon>
        <taxon>Sphingomonadaceae</taxon>
        <taxon>Sphingomonas</taxon>
    </lineage>
</organism>
<keyword evidence="2" id="KW-0812">Transmembrane</keyword>
<dbReference type="Pfam" id="PF07486">
    <property type="entry name" value="Hydrolase_2"/>
    <property type="match status" value="1"/>
</dbReference>
<dbReference type="Gene3D" id="1.10.10.2520">
    <property type="entry name" value="Cell wall hydrolase SleB, domain 1"/>
    <property type="match status" value="1"/>
</dbReference>
<feature type="compositionally biased region" description="Low complexity" evidence="1">
    <location>
        <begin position="297"/>
        <end position="313"/>
    </location>
</feature>
<evidence type="ECO:0000256" key="2">
    <source>
        <dbReference type="SAM" id="Phobius"/>
    </source>
</evidence>
<proteinExistence type="predicted"/>
<dbReference type="AlphaFoldDB" id="A0A1H7KLB4"/>
<evidence type="ECO:0000313" key="5">
    <source>
        <dbReference type="Proteomes" id="UP000199214"/>
    </source>
</evidence>
<keyword evidence="4" id="KW-0378">Hydrolase</keyword>
<evidence type="ECO:0000313" key="4">
    <source>
        <dbReference type="EMBL" id="SEK87631.1"/>
    </source>
</evidence>
<dbReference type="GO" id="GO:0016787">
    <property type="term" value="F:hydrolase activity"/>
    <property type="evidence" value="ECO:0007669"/>
    <property type="project" value="UniProtKB-KW"/>
</dbReference>
<gene>
    <name evidence="4" type="ORF">SAMN05216382_1022</name>
</gene>
<dbReference type="EMBL" id="FNZZ01000002">
    <property type="protein sequence ID" value="SEK87631.1"/>
    <property type="molecule type" value="Genomic_DNA"/>
</dbReference>
<feature type="compositionally biased region" description="Basic and acidic residues" evidence="1">
    <location>
        <begin position="355"/>
        <end position="367"/>
    </location>
</feature>
<evidence type="ECO:0000259" key="3">
    <source>
        <dbReference type="Pfam" id="PF07486"/>
    </source>
</evidence>
<keyword evidence="2" id="KW-0472">Membrane</keyword>
<evidence type="ECO:0000256" key="1">
    <source>
        <dbReference type="SAM" id="MobiDB-lite"/>
    </source>
</evidence>
<dbReference type="OrthoDB" id="9785345at2"/>
<dbReference type="InterPro" id="IPR042047">
    <property type="entry name" value="SleB_dom1"/>
</dbReference>
<name>A0A1H7KLB4_9SPHN</name>
<accession>A0A1H7KLB4</accession>
<feature type="domain" description="Cell wall hydrolase SleB" evidence="3">
    <location>
        <begin position="141"/>
        <end position="248"/>
    </location>
</feature>